<keyword evidence="1" id="KW-0812">Transmembrane</keyword>
<protein>
    <submittedName>
        <fullName evidence="2">Stage III sporulation protein AC</fullName>
    </submittedName>
</protein>
<gene>
    <name evidence="2" type="ORF">BSOLF_2193</name>
</gene>
<feature type="transmembrane region" description="Helical" evidence="1">
    <location>
        <begin position="7"/>
        <end position="28"/>
    </location>
</feature>
<accession>A0A2R6Y3B5</accession>
<evidence type="ECO:0000313" key="3">
    <source>
        <dbReference type="Proteomes" id="UP000244338"/>
    </source>
</evidence>
<keyword evidence="1" id="KW-1133">Transmembrane helix</keyword>
<name>A0A2R6Y3B5_9BACL</name>
<evidence type="ECO:0000313" key="2">
    <source>
        <dbReference type="EMBL" id="PTQ57161.1"/>
    </source>
</evidence>
<comment type="caution">
    <text evidence="2">The sequence shown here is derived from an EMBL/GenBank/DDBJ whole genome shotgun (WGS) entry which is preliminary data.</text>
</comment>
<proteinExistence type="predicted"/>
<feature type="transmembrane region" description="Helical" evidence="1">
    <location>
        <begin position="34"/>
        <end position="53"/>
    </location>
</feature>
<dbReference type="NCBIfam" id="TIGR02848">
    <property type="entry name" value="spore_III_AC"/>
    <property type="match status" value="1"/>
</dbReference>
<dbReference type="AlphaFoldDB" id="A0A2R6Y3B5"/>
<dbReference type="InterPro" id="IPR025664">
    <property type="entry name" value="Spore_III_AC/AD"/>
</dbReference>
<reference evidence="3" key="1">
    <citation type="journal article" date="2018" name="Sci. Rep.">
        <title>Lignite coal burning seam in the remote Altai Mountains harbors a hydrogen-driven thermophilic microbial community.</title>
        <authorList>
            <person name="Kadnikov V.V."/>
            <person name="Mardanov A.V."/>
            <person name="Ivasenko D.A."/>
            <person name="Antsiferov D.V."/>
            <person name="Beletsky A.V."/>
            <person name="Karnachuk O.V."/>
            <person name="Ravin N.V."/>
        </authorList>
    </citation>
    <scope>NUCLEOTIDE SEQUENCE [LARGE SCALE GENOMIC DNA]</scope>
</reference>
<dbReference type="InterPro" id="IPR009570">
    <property type="entry name" value="Spore_III_AC"/>
</dbReference>
<dbReference type="Pfam" id="PF06686">
    <property type="entry name" value="SpoIIIAC"/>
    <property type="match status" value="1"/>
</dbReference>
<keyword evidence="1" id="KW-0472">Membrane</keyword>
<dbReference type="Proteomes" id="UP000244338">
    <property type="component" value="Unassembled WGS sequence"/>
</dbReference>
<organism evidence="2 3">
    <name type="scientific">Candidatus Carbonibacillus altaicus</name>
    <dbReference type="NCBI Taxonomy" id="2163959"/>
    <lineage>
        <taxon>Bacteria</taxon>
        <taxon>Bacillati</taxon>
        <taxon>Bacillota</taxon>
        <taxon>Bacilli</taxon>
        <taxon>Bacillales</taxon>
        <taxon>Candidatus Carbonibacillus</taxon>
    </lineage>
</organism>
<evidence type="ECO:0000256" key="1">
    <source>
        <dbReference type="SAM" id="Phobius"/>
    </source>
</evidence>
<dbReference type="EMBL" id="PEBX01000012">
    <property type="protein sequence ID" value="PTQ57161.1"/>
    <property type="molecule type" value="Genomic_DNA"/>
</dbReference>
<sequence length="67" mass="7882">MEPDIQTLFTIAGIGIIVGMIHSVLRMIGREDWANWMTLIGFVIVLYMVVNFIQNLFQHIQRVFHFF</sequence>